<evidence type="ECO:0000259" key="4">
    <source>
        <dbReference type="Pfam" id="PF00107"/>
    </source>
</evidence>
<dbReference type="Pfam" id="PF00107">
    <property type="entry name" value="ADH_zinc_N"/>
    <property type="match status" value="1"/>
</dbReference>
<reference evidence="5 6" key="1">
    <citation type="submission" date="2024-02" db="EMBL/GenBank/DDBJ databases">
        <authorList>
            <person name="Chen Y."/>
            <person name="Shah S."/>
            <person name="Dougan E. K."/>
            <person name="Thang M."/>
            <person name="Chan C."/>
        </authorList>
    </citation>
    <scope>NUCLEOTIDE SEQUENCE [LARGE SCALE GENOMIC DNA]</scope>
</reference>
<evidence type="ECO:0000313" key="5">
    <source>
        <dbReference type="EMBL" id="CAK9030669.1"/>
    </source>
</evidence>
<evidence type="ECO:0000256" key="3">
    <source>
        <dbReference type="ARBA" id="ARBA00023027"/>
    </source>
</evidence>
<dbReference type="InterPro" id="IPR036291">
    <property type="entry name" value="NAD(P)-bd_dom_sf"/>
</dbReference>
<dbReference type="InterPro" id="IPR011032">
    <property type="entry name" value="GroES-like_sf"/>
</dbReference>
<dbReference type="Gene3D" id="3.90.180.10">
    <property type="entry name" value="Medium-chain alcohol dehydrogenases, catalytic domain"/>
    <property type="match status" value="1"/>
</dbReference>
<evidence type="ECO:0000256" key="2">
    <source>
        <dbReference type="ARBA" id="ARBA00022833"/>
    </source>
</evidence>
<dbReference type="Gene3D" id="3.40.50.720">
    <property type="entry name" value="NAD(P)-binding Rossmann-like Domain"/>
    <property type="match status" value="1"/>
</dbReference>
<feature type="domain" description="Alcohol dehydrogenase-like C-terminal" evidence="4">
    <location>
        <begin position="62"/>
        <end position="194"/>
    </location>
</feature>
<evidence type="ECO:0000256" key="1">
    <source>
        <dbReference type="ARBA" id="ARBA00022723"/>
    </source>
</evidence>
<dbReference type="PANTHER" id="PTHR43880:SF12">
    <property type="entry name" value="ALCOHOL DEHYDROGENASE CLASS-3"/>
    <property type="match status" value="1"/>
</dbReference>
<dbReference type="Proteomes" id="UP001642464">
    <property type="component" value="Unassembled WGS sequence"/>
</dbReference>
<accession>A0ABP0KXF6</accession>
<name>A0ABP0KXF6_9DINO</name>
<dbReference type="EMBL" id="CAXAMM010013176">
    <property type="protein sequence ID" value="CAK9030669.1"/>
    <property type="molecule type" value="Genomic_DNA"/>
</dbReference>
<keyword evidence="6" id="KW-1185">Reference proteome</keyword>
<keyword evidence="3" id="KW-0520">NAD</keyword>
<organism evidence="5 6">
    <name type="scientific">Durusdinium trenchii</name>
    <dbReference type="NCBI Taxonomy" id="1381693"/>
    <lineage>
        <taxon>Eukaryota</taxon>
        <taxon>Sar</taxon>
        <taxon>Alveolata</taxon>
        <taxon>Dinophyceae</taxon>
        <taxon>Suessiales</taxon>
        <taxon>Symbiodiniaceae</taxon>
        <taxon>Durusdinium</taxon>
    </lineage>
</organism>
<proteinExistence type="predicted"/>
<gene>
    <name evidence="5" type="ORF">SCF082_LOCUS19302</name>
</gene>
<comment type="caution">
    <text evidence="5">The sequence shown here is derived from an EMBL/GenBank/DDBJ whole genome shotgun (WGS) entry which is preliminary data.</text>
</comment>
<evidence type="ECO:0000313" key="6">
    <source>
        <dbReference type="Proteomes" id="UP001642464"/>
    </source>
</evidence>
<dbReference type="PANTHER" id="PTHR43880">
    <property type="entry name" value="ALCOHOL DEHYDROGENASE"/>
    <property type="match status" value="1"/>
</dbReference>
<protein>
    <submittedName>
        <fullName evidence="5">Alcohol dehydrogenase class-3 (Alcohol dehydrogenase class-III) (Glutathione-dependent formaldehyde dehydrogenase) (FALDH) (FDH) (GSH-FDH) (S-(Hydroxymethyl)glutathione dehydrogenase)</fullName>
    </submittedName>
</protein>
<dbReference type="InterPro" id="IPR013149">
    <property type="entry name" value="ADH-like_C"/>
</dbReference>
<dbReference type="SUPFAM" id="SSF51735">
    <property type="entry name" value="NAD(P)-binding Rossmann-fold domains"/>
    <property type="match status" value="1"/>
</dbReference>
<keyword evidence="1" id="KW-0479">Metal-binding</keyword>
<sequence length="234" mass="25034">MGCSSFAQYTVVHEVSVAKIQEDAKLDTVCLLGCGVSTGWGAVWNTARVHEGATAAVFGVGAVGLAVVEGLKIAGAKRIIAVDINNSKKAAAMEWGATDFVNPTEHDKPVQEVIVDMTGGCDFTFDCTGNVTVMRAALECAHKGWGESVIIGVAAAGQEISTRPFQLVTGRVWRGTAFGGFKSRKEVPGLVKRVTEGELSIDKYITHRMSFDDINKGFELLHSGDCLRCVLYFD</sequence>
<dbReference type="SUPFAM" id="SSF50129">
    <property type="entry name" value="GroES-like"/>
    <property type="match status" value="1"/>
</dbReference>
<keyword evidence="2" id="KW-0862">Zinc</keyword>